<protein>
    <recommendedName>
        <fullName evidence="1">glutathione-specific gamma-glutamylcyclotransferase</fullName>
        <ecNumber evidence="1">4.3.2.7</ecNumber>
    </recommendedName>
</protein>
<dbReference type="KEGG" id="maqu:Maq22A_c23770"/>
<reference evidence="4" key="2">
    <citation type="submission" date="2015-01" db="EMBL/GenBank/DDBJ databases">
        <title>Complete genome sequence of Methylobacterium aquaticum strain 22A.</title>
        <authorList>
            <person name="Tani A."/>
            <person name="Ogura Y."/>
            <person name="Hayashi T."/>
        </authorList>
    </citation>
    <scope>NUCLEOTIDE SEQUENCE [LARGE SCALE GENOMIC DNA]</scope>
    <source>
        <strain evidence="4">MA-22A</strain>
    </source>
</reference>
<dbReference type="STRING" id="270351.Maq22A_c23770"/>
<dbReference type="SUPFAM" id="SSF110857">
    <property type="entry name" value="Gamma-glutamyl cyclotransferase-like"/>
    <property type="match status" value="1"/>
</dbReference>
<dbReference type="RefSeq" id="WP_060848586.1">
    <property type="nucleotide sequence ID" value="NZ_AP014704.1"/>
</dbReference>
<dbReference type="PANTHER" id="PTHR12192">
    <property type="entry name" value="CATION TRANSPORT PROTEIN CHAC-RELATED"/>
    <property type="match status" value="1"/>
</dbReference>
<dbReference type="CDD" id="cd06661">
    <property type="entry name" value="GGCT_like"/>
    <property type="match status" value="1"/>
</dbReference>
<keyword evidence="2" id="KW-0456">Lyase</keyword>
<gene>
    <name evidence="3" type="primary">chaC</name>
    <name evidence="3" type="ORF">Maq22A_c23770</name>
</gene>
<keyword evidence="3" id="KW-0808">Transferase</keyword>
<dbReference type="GO" id="GO:0006751">
    <property type="term" value="P:glutathione catabolic process"/>
    <property type="evidence" value="ECO:0007669"/>
    <property type="project" value="InterPro"/>
</dbReference>
<dbReference type="InterPro" id="IPR006840">
    <property type="entry name" value="ChaC"/>
</dbReference>
<accession>A0A0C6FWT6</accession>
<reference evidence="3 4" key="1">
    <citation type="journal article" date="2015" name="Genome Announc.">
        <title>Complete Genome Sequence of Methylobacterium aquaticum Strain 22A, Isolated from Racomitrium japonicum Moss.</title>
        <authorList>
            <person name="Tani A."/>
            <person name="Ogura Y."/>
            <person name="Hayashi T."/>
            <person name="Kimbara K."/>
        </authorList>
    </citation>
    <scope>NUCLEOTIDE SEQUENCE [LARGE SCALE GENOMIC DNA]</scope>
    <source>
        <strain evidence="3 4">MA-22A</strain>
    </source>
</reference>
<sequence length="180" mass="19716">MEAGEPSDLWVFGYGSLMWRPGFPFVESGPGRLRGYHRSLCVLSHVHRGTPERPGLVLGLDRGGSCRGMAFRVAGPDAASTLAYLREREQVTAVYVERVLGVTLDDGRRIAAVTYLVDRRHPQYAGRLPEAELVRLVRQGLGRSGANPDYVRHTHDQLVAMGIPDPMLARLAAAFAVPSP</sequence>
<dbReference type="GO" id="GO:0016740">
    <property type="term" value="F:transferase activity"/>
    <property type="evidence" value="ECO:0007669"/>
    <property type="project" value="UniProtKB-KW"/>
</dbReference>
<evidence type="ECO:0000313" key="4">
    <source>
        <dbReference type="Proteomes" id="UP000061432"/>
    </source>
</evidence>
<dbReference type="InterPro" id="IPR036568">
    <property type="entry name" value="GGCT-like_sf"/>
</dbReference>
<dbReference type="Pfam" id="PF04752">
    <property type="entry name" value="ChaC"/>
    <property type="match status" value="1"/>
</dbReference>
<dbReference type="GO" id="GO:0061928">
    <property type="term" value="F:glutathione specific gamma-glutamylcyclotransferase activity"/>
    <property type="evidence" value="ECO:0007669"/>
    <property type="project" value="UniProtKB-EC"/>
</dbReference>
<dbReference type="PATRIC" id="fig|270351.10.peg.4568"/>
<dbReference type="GO" id="GO:0005737">
    <property type="term" value="C:cytoplasm"/>
    <property type="evidence" value="ECO:0007669"/>
    <property type="project" value="TreeGrafter"/>
</dbReference>
<dbReference type="InterPro" id="IPR013024">
    <property type="entry name" value="GGCT-like"/>
</dbReference>
<dbReference type="OrthoDB" id="9795692at2"/>
<dbReference type="EC" id="4.3.2.7" evidence="1"/>
<name>A0A0C6FWT6_9HYPH</name>
<dbReference type="AlphaFoldDB" id="A0A0C6FWT6"/>
<organism evidence="3 4">
    <name type="scientific">Methylobacterium aquaticum</name>
    <dbReference type="NCBI Taxonomy" id="270351"/>
    <lineage>
        <taxon>Bacteria</taxon>
        <taxon>Pseudomonadati</taxon>
        <taxon>Pseudomonadota</taxon>
        <taxon>Alphaproteobacteria</taxon>
        <taxon>Hyphomicrobiales</taxon>
        <taxon>Methylobacteriaceae</taxon>
        <taxon>Methylobacterium</taxon>
    </lineage>
</organism>
<evidence type="ECO:0000256" key="2">
    <source>
        <dbReference type="ARBA" id="ARBA00023239"/>
    </source>
</evidence>
<proteinExistence type="predicted"/>
<dbReference type="Gene3D" id="3.10.490.10">
    <property type="entry name" value="Gamma-glutamyl cyclotransferase-like"/>
    <property type="match status" value="1"/>
</dbReference>
<dbReference type="PANTHER" id="PTHR12192:SF2">
    <property type="entry name" value="GLUTATHIONE-SPECIFIC GAMMA-GLUTAMYLCYCLOTRANSFERASE 2"/>
    <property type="match status" value="1"/>
</dbReference>
<dbReference type="Proteomes" id="UP000061432">
    <property type="component" value="Chromosome"/>
</dbReference>
<evidence type="ECO:0000256" key="1">
    <source>
        <dbReference type="ARBA" id="ARBA00012344"/>
    </source>
</evidence>
<evidence type="ECO:0000313" key="3">
    <source>
        <dbReference type="EMBL" id="BAQ47695.1"/>
    </source>
</evidence>
<dbReference type="EMBL" id="AP014704">
    <property type="protein sequence ID" value="BAQ47695.1"/>
    <property type="molecule type" value="Genomic_DNA"/>
</dbReference>